<keyword evidence="2" id="KW-0732">Signal</keyword>
<feature type="signal peptide" evidence="2">
    <location>
        <begin position="1"/>
        <end position="19"/>
    </location>
</feature>
<dbReference type="OrthoDB" id="4991875at2759"/>
<name>A0A2J6RAJ5_HYAVF</name>
<dbReference type="EMBL" id="KZ613952">
    <property type="protein sequence ID" value="PMD35542.1"/>
    <property type="molecule type" value="Genomic_DNA"/>
</dbReference>
<dbReference type="PANTHER" id="PTHR40640">
    <property type="entry name" value="ANCHORED GLYCOPROTEIN, PUTATIVE (AFU_ORTHOLOGUE AFUA_8G04860)-RELATED"/>
    <property type="match status" value="1"/>
</dbReference>
<dbReference type="PANTHER" id="PTHR40640:SF1">
    <property type="entry name" value="ANCHORED GLYCOPROTEIN, PUTATIVE (AFU_ORTHOLOGUE AFUA_8G04860)-RELATED"/>
    <property type="match status" value="1"/>
</dbReference>
<keyword evidence="4" id="KW-1185">Reference proteome</keyword>
<gene>
    <name evidence="3" type="ORF">L207DRAFT_587840</name>
</gene>
<dbReference type="Proteomes" id="UP000235786">
    <property type="component" value="Unassembled WGS sequence"/>
</dbReference>
<protein>
    <recommendedName>
        <fullName evidence="5">GPI anchored protein</fullName>
    </recommendedName>
</protein>
<evidence type="ECO:0000256" key="2">
    <source>
        <dbReference type="SAM" id="SignalP"/>
    </source>
</evidence>
<organism evidence="3 4">
    <name type="scientific">Hyaloscypha variabilis (strain UAMH 11265 / GT02V1 / F)</name>
    <name type="common">Meliniomyces variabilis</name>
    <dbReference type="NCBI Taxonomy" id="1149755"/>
    <lineage>
        <taxon>Eukaryota</taxon>
        <taxon>Fungi</taxon>
        <taxon>Dikarya</taxon>
        <taxon>Ascomycota</taxon>
        <taxon>Pezizomycotina</taxon>
        <taxon>Leotiomycetes</taxon>
        <taxon>Helotiales</taxon>
        <taxon>Hyaloscyphaceae</taxon>
        <taxon>Hyaloscypha</taxon>
        <taxon>Hyaloscypha variabilis</taxon>
    </lineage>
</organism>
<feature type="region of interest" description="Disordered" evidence="1">
    <location>
        <begin position="147"/>
        <end position="194"/>
    </location>
</feature>
<dbReference type="AlphaFoldDB" id="A0A2J6RAJ5"/>
<accession>A0A2J6RAJ5</accession>
<sequence>MVSGAISILSLAFAGLSYAQTTTISLYIPGADTQPLIGSIVGSDAAATTYALSCIDSDTCGYPAGLTLTEGPSTAAYTLSEGPAFTGFKKCSLAGTSTAVCFESNGGSEANFPGSSTETYTGTDFTYMPVTITDSAGAAATSNSEVIKSGSSATTATTTGPEASQTGATMSSTASGSGIAASQSGSTSTSSSHAGVPAVTENAMLALGVAAAMAVLG</sequence>
<proteinExistence type="predicted"/>
<evidence type="ECO:0000313" key="3">
    <source>
        <dbReference type="EMBL" id="PMD35542.1"/>
    </source>
</evidence>
<evidence type="ECO:0000313" key="4">
    <source>
        <dbReference type="Proteomes" id="UP000235786"/>
    </source>
</evidence>
<feature type="chain" id="PRO_5014425474" description="GPI anchored protein" evidence="2">
    <location>
        <begin position="20"/>
        <end position="217"/>
    </location>
</feature>
<reference evidence="3 4" key="1">
    <citation type="submission" date="2016-04" db="EMBL/GenBank/DDBJ databases">
        <title>A degradative enzymes factory behind the ericoid mycorrhizal symbiosis.</title>
        <authorList>
            <consortium name="DOE Joint Genome Institute"/>
            <person name="Martino E."/>
            <person name="Morin E."/>
            <person name="Grelet G."/>
            <person name="Kuo A."/>
            <person name="Kohler A."/>
            <person name="Daghino S."/>
            <person name="Barry K."/>
            <person name="Choi C."/>
            <person name="Cichocki N."/>
            <person name="Clum A."/>
            <person name="Copeland A."/>
            <person name="Hainaut M."/>
            <person name="Haridas S."/>
            <person name="Labutti K."/>
            <person name="Lindquist E."/>
            <person name="Lipzen A."/>
            <person name="Khouja H.-R."/>
            <person name="Murat C."/>
            <person name="Ohm R."/>
            <person name="Olson A."/>
            <person name="Spatafora J."/>
            <person name="Veneault-Fourrey C."/>
            <person name="Henrissat B."/>
            <person name="Grigoriev I."/>
            <person name="Martin F."/>
            <person name="Perotto S."/>
        </authorList>
    </citation>
    <scope>NUCLEOTIDE SEQUENCE [LARGE SCALE GENOMIC DNA]</scope>
    <source>
        <strain evidence="3 4">F</strain>
    </source>
</reference>
<feature type="compositionally biased region" description="Low complexity" evidence="1">
    <location>
        <begin position="149"/>
        <end position="194"/>
    </location>
</feature>
<evidence type="ECO:0008006" key="5">
    <source>
        <dbReference type="Google" id="ProtNLM"/>
    </source>
</evidence>
<evidence type="ECO:0000256" key="1">
    <source>
        <dbReference type="SAM" id="MobiDB-lite"/>
    </source>
</evidence>
<dbReference type="STRING" id="1149755.A0A2J6RAJ5"/>